<feature type="compositionally biased region" description="Basic and acidic residues" evidence="1">
    <location>
        <begin position="299"/>
        <end position="320"/>
    </location>
</feature>
<feature type="compositionally biased region" description="Polar residues" evidence="1">
    <location>
        <begin position="373"/>
        <end position="383"/>
    </location>
</feature>
<proteinExistence type="predicted"/>
<dbReference type="Proteomes" id="UP000536179">
    <property type="component" value="Unassembled WGS sequence"/>
</dbReference>
<feature type="compositionally biased region" description="Acidic residues" evidence="1">
    <location>
        <begin position="321"/>
        <end position="351"/>
    </location>
</feature>
<dbReference type="AlphaFoldDB" id="A0A7W5E494"/>
<organism evidence="2 3">
    <name type="scientific">Aporhodopirellula rubra</name>
    <dbReference type="NCBI Taxonomy" id="980271"/>
    <lineage>
        <taxon>Bacteria</taxon>
        <taxon>Pseudomonadati</taxon>
        <taxon>Planctomycetota</taxon>
        <taxon>Planctomycetia</taxon>
        <taxon>Pirellulales</taxon>
        <taxon>Pirellulaceae</taxon>
        <taxon>Aporhodopirellula</taxon>
    </lineage>
</organism>
<dbReference type="Gene3D" id="2.160.20.160">
    <property type="match status" value="1"/>
</dbReference>
<feature type="compositionally biased region" description="Acidic residues" evidence="1">
    <location>
        <begin position="361"/>
        <end position="370"/>
    </location>
</feature>
<evidence type="ECO:0000256" key="1">
    <source>
        <dbReference type="SAM" id="MobiDB-lite"/>
    </source>
</evidence>
<comment type="caution">
    <text evidence="2">The sequence shown here is derived from an EMBL/GenBank/DDBJ whole genome shotgun (WGS) entry which is preliminary data.</text>
</comment>
<dbReference type="EMBL" id="JACHXU010000025">
    <property type="protein sequence ID" value="MBB3209577.1"/>
    <property type="molecule type" value="Genomic_DNA"/>
</dbReference>
<protein>
    <submittedName>
        <fullName evidence="2">Uncharacterized protein</fullName>
    </submittedName>
</protein>
<feature type="region of interest" description="Disordered" evidence="1">
    <location>
        <begin position="294"/>
        <end position="404"/>
    </location>
</feature>
<dbReference type="RefSeq" id="WP_246420903.1">
    <property type="nucleotide sequence ID" value="NZ_JACHXU010000025.1"/>
</dbReference>
<reference evidence="2 3" key="1">
    <citation type="submission" date="2020-08" db="EMBL/GenBank/DDBJ databases">
        <title>Genomic Encyclopedia of Type Strains, Phase III (KMG-III): the genomes of soil and plant-associated and newly described type strains.</title>
        <authorList>
            <person name="Whitman W."/>
        </authorList>
    </citation>
    <scope>NUCLEOTIDE SEQUENCE [LARGE SCALE GENOMIC DNA]</scope>
    <source>
        <strain evidence="2 3">CECT 8075</strain>
    </source>
</reference>
<evidence type="ECO:0000313" key="3">
    <source>
        <dbReference type="Proteomes" id="UP000536179"/>
    </source>
</evidence>
<gene>
    <name evidence="2" type="ORF">FHS27_005417</name>
</gene>
<name>A0A7W5E494_9BACT</name>
<accession>A0A7W5E494</accession>
<keyword evidence="3" id="KW-1185">Reference proteome</keyword>
<evidence type="ECO:0000313" key="2">
    <source>
        <dbReference type="EMBL" id="MBB3209577.1"/>
    </source>
</evidence>
<sequence length="404" mass="41001">MKRRMTRRRLRGIEGLETRRVLAAAISVVDGSLLVEGDAEGEIAIVDLGDGTLQVTESGAGTDGGDLVEVVEGVSDDILIHLDPSGVGADDAVSIDLSANSVTVDSIFAALGSGRNTVSLDGGTISGDLVVATEEGNDAVVIGGEATVQGNVEAVLGEGDNTLAVDGDIEGDLAAWNGNGDDSIAIGVQSEIGGDVRIGLGDGENFVDVAGQIAGDLNLRGGVDDDTLTVLAEAIVAGNVNASLGDGENTATIDGAVEGELIGSEFADEESSEAACDDSLGSDMGAGLAAGENLIGFHGRPEPGMRNEELESGECSHADGETTDESDAGSDVASDGETDSLDETDSVDETVENASFLISTSDEDELDDDTIVSVETSLGLTDQATRDETGRRHGRSGNARTKQC</sequence>